<dbReference type="EMBL" id="JBGBPQ010000006">
    <property type="protein sequence ID" value="KAL1523109.1"/>
    <property type="molecule type" value="Genomic_DNA"/>
</dbReference>
<sequence>MPLSLEKLHDLQADALAEDIPIDFERMSLWTEAQVIEFFESGGQVAPSSLTPTEASPAPGVDGVALVRTSPDQVVAELLEELELTELSRALAPCSWEMLAAAHAAGRSTLMKVLKEHGVQGVSTMQKLANAVGKLQREGVTKKGRSLAHPCALRRKKLAHLPPHKRLSIAELKENVPKVLPGEWFGIPFPISFEMLMSPKFGASFLTIAFHKAGTLSQSNSVVRIRSIDELPLQGDDAQGGAGIKAIIRVEYAQHDPSLHETLFVKMPLGMHESEHYRVTLSSMYGDGDGRELATYVFLEDLLPVRIPKFYFADISRQSTNYILITECIPFGEASGLQGDEAVGKILPKNGKFQDDRLPNAHEYYYALMKAFARVAAADKCGKYDSVVDFFIGGVGIGNAVKRESISEHRRKMHVARATANLDTLIEFVFLAPNIFPAELADPVFLNETKAKCIECARYFDEAVLYASEKPEFTALTHVNLQLDNGFFWRTAAGELEAGLLDWYNLTRAPFAAIFMGCLSGAEPGVLTTHIESLMRCFAAEYEKEGGPSIDPLELLLQFKLLYTSNMLSHFSYIASDVYREGPPKEEWKTILSKEDPRVMGRWNVRCRVIAVIQSLAFWKMQNLHEVFMKWVRAGFK</sequence>
<name>A0AB34JMG5_PRYPA</name>
<accession>A0AB34JMG5</accession>
<evidence type="ECO:0000313" key="2">
    <source>
        <dbReference type="Proteomes" id="UP001515480"/>
    </source>
</evidence>
<organism evidence="1 2">
    <name type="scientific">Prymnesium parvum</name>
    <name type="common">Toxic golden alga</name>
    <dbReference type="NCBI Taxonomy" id="97485"/>
    <lineage>
        <taxon>Eukaryota</taxon>
        <taxon>Haptista</taxon>
        <taxon>Haptophyta</taxon>
        <taxon>Prymnesiophyceae</taxon>
        <taxon>Prymnesiales</taxon>
        <taxon>Prymnesiaceae</taxon>
        <taxon>Prymnesium</taxon>
    </lineage>
</organism>
<keyword evidence="2" id="KW-1185">Reference proteome</keyword>
<dbReference type="AlphaFoldDB" id="A0AB34JMG5"/>
<dbReference type="Proteomes" id="UP001515480">
    <property type="component" value="Unassembled WGS sequence"/>
</dbReference>
<protein>
    <submittedName>
        <fullName evidence="1">Uncharacterized protein</fullName>
    </submittedName>
</protein>
<evidence type="ECO:0000313" key="1">
    <source>
        <dbReference type="EMBL" id="KAL1523109.1"/>
    </source>
</evidence>
<gene>
    <name evidence="1" type="ORF">AB1Y20_018066</name>
</gene>
<comment type="caution">
    <text evidence="1">The sequence shown here is derived from an EMBL/GenBank/DDBJ whole genome shotgun (WGS) entry which is preliminary data.</text>
</comment>
<proteinExistence type="predicted"/>
<reference evidence="1 2" key="1">
    <citation type="journal article" date="2024" name="Science">
        <title>Giant polyketide synthase enzymes in the biosynthesis of giant marine polyether toxins.</title>
        <authorList>
            <person name="Fallon T.R."/>
            <person name="Shende V.V."/>
            <person name="Wierzbicki I.H."/>
            <person name="Pendleton A.L."/>
            <person name="Watervoot N.F."/>
            <person name="Auber R.P."/>
            <person name="Gonzalez D.J."/>
            <person name="Wisecaver J.H."/>
            <person name="Moore B.S."/>
        </authorList>
    </citation>
    <scope>NUCLEOTIDE SEQUENCE [LARGE SCALE GENOMIC DNA]</scope>
    <source>
        <strain evidence="1 2">12B1</strain>
    </source>
</reference>